<accession>A0ABQ8TIF3</accession>
<keyword evidence="2" id="KW-1185">Reference proteome</keyword>
<evidence type="ECO:0000313" key="1">
    <source>
        <dbReference type="EMBL" id="KAJ4446048.1"/>
    </source>
</evidence>
<reference evidence="1 2" key="1">
    <citation type="journal article" date="2022" name="Allergy">
        <title>Genome assembly and annotation of Periplaneta americana reveal a comprehensive cockroach allergen profile.</title>
        <authorList>
            <person name="Wang L."/>
            <person name="Xiong Q."/>
            <person name="Saelim N."/>
            <person name="Wang L."/>
            <person name="Nong W."/>
            <person name="Wan A.T."/>
            <person name="Shi M."/>
            <person name="Liu X."/>
            <person name="Cao Q."/>
            <person name="Hui J.H.L."/>
            <person name="Sookrung N."/>
            <person name="Leung T.F."/>
            <person name="Tungtrongchitr A."/>
            <person name="Tsui S.K.W."/>
        </authorList>
    </citation>
    <scope>NUCLEOTIDE SEQUENCE [LARGE SCALE GENOMIC DNA]</scope>
    <source>
        <strain evidence="1">PWHHKU_190912</strain>
    </source>
</reference>
<name>A0ABQ8TIF3_PERAM</name>
<sequence length="68" mass="7537">MAGLCEGGNEPPGSIKAICQWTAFAKRAYPHSWTFLLKKSQLDQCRGMLEGRGTSQSLREGYSVEETK</sequence>
<dbReference type="Proteomes" id="UP001148838">
    <property type="component" value="Unassembled WGS sequence"/>
</dbReference>
<comment type="caution">
    <text evidence="1">The sequence shown here is derived from an EMBL/GenBank/DDBJ whole genome shotgun (WGS) entry which is preliminary data.</text>
</comment>
<gene>
    <name evidence="1" type="ORF">ANN_12734</name>
</gene>
<proteinExistence type="predicted"/>
<evidence type="ECO:0000313" key="2">
    <source>
        <dbReference type="Proteomes" id="UP001148838"/>
    </source>
</evidence>
<organism evidence="1 2">
    <name type="scientific">Periplaneta americana</name>
    <name type="common">American cockroach</name>
    <name type="synonym">Blatta americana</name>
    <dbReference type="NCBI Taxonomy" id="6978"/>
    <lineage>
        <taxon>Eukaryota</taxon>
        <taxon>Metazoa</taxon>
        <taxon>Ecdysozoa</taxon>
        <taxon>Arthropoda</taxon>
        <taxon>Hexapoda</taxon>
        <taxon>Insecta</taxon>
        <taxon>Pterygota</taxon>
        <taxon>Neoptera</taxon>
        <taxon>Polyneoptera</taxon>
        <taxon>Dictyoptera</taxon>
        <taxon>Blattodea</taxon>
        <taxon>Blattoidea</taxon>
        <taxon>Blattidae</taxon>
        <taxon>Blattinae</taxon>
        <taxon>Periplaneta</taxon>
    </lineage>
</organism>
<protein>
    <submittedName>
        <fullName evidence="1">Uncharacterized protein</fullName>
    </submittedName>
</protein>
<dbReference type="EMBL" id="JAJSOF020000009">
    <property type="protein sequence ID" value="KAJ4446048.1"/>
    <property type="molecule type" value="Genomic_DNA"/>
</dbReference>